<accession>A0A1G9A8H7</accession>
<protein>
    <submittedName>
        <fullName evidence="1">Uncharacterized protein</fullName>
    </submittedName>
</protein>
<keyword evidence="2" id="KW-1185">Reference proteome</keyword>
<organism evidence="1 2">
    <name type="scientific">Methylophilus rhizosphaerae</name>
    <dbReference type="NCBI Taxonomy" id="492660"/>
    <lineage>
        <taxon>Bacteria</taxon>
        <taxon>Pseudomonadati</taxon>
        <taxon>Pseudomonadota</taxon>
        <taxon>Betaproteobacteria</taxon>
        <taxon>Nitrosomonadales</taxon>
        <taxon>Methylophilaceae</taxon>
        <taxon>Methylophilus</taxon>
    </lineage>
</organism>
<reference evidence="2" key="1">
    <citation type="submission" date="2016-10" db="EMBL/GenBank/DDBJ databases">
        <authorList>
            <person name="Varghese N."/>
            <person name="Submissions S."/>
        </authorList>
    </citation>
    <scope>NUCLEOTIDE SEQUENCE [LARGE SCALE GENOMIC DNA]</scope>
    <source>
        <strain evidence="2">CBMB127</strain>
    </source>
</reference>
<dbReference type="STRING" id="492660.SAMN05192566_0745"/>
<dbReference type="RefSeq" id="WP_091470111.1">
    <property type="nucleotide sequence ID" value="NZ_FNFX01000001.1"/>
</dbReference>
<dbReference type="AlphaFoldDB" id="A0A1G9A8H7"/>
<proteinExistence type="predicted"/>
<evidence type="ECO:0000313" key="2">
    <source>
        <dbReference type="Proteomes" id="UP000198629"/>
    </source>
</evidence>
<gene>
    <name evidence="1" type="ORF">SAMN05192566_0745</name>
</gene>
<dbReference type="Proteomes" id="UP000198629">
    <property type="component" value="Unassembled WGS sequence"/>
</dbReference>
<sequence length="123" mass="14525">MSNIELEFEKEEEKGLDSEVIDLLAYSEFMSKEQIKFIDNELLIKETPLNVWIEIIKEVIEDESFGYFNAIDYVKVLFDTNLRQAISDFRMSDRNDITEKDIVKEESLKSKVLIKKIMEFSTL</sequence>
<name>A0A1G9A8H7_9PROT</name>
<evidence type="ECO:0000313" key="1">
    <source>
        <dbReference type="EMBL" id="SDK23598.1"/>
    </source>
</evidence>
<dbReference type="EMBL" id="FNFX01000001">
    <property type="protein sequence ID" value="SDK23598.1"/>
    <property type="molecule type" value="Genomic_DNA"/>
</dbReference>